<dbReference type="CDD" id="cd09272">
    <property type="entry name" value="RNase_HI_RT_Ty1"/>
    <property type="match status" value="1"/>
</dbReference>
<keyword evidence="3" id="KW-1185">Reference proteome</keyword>
<evidence type="ECO:0000313" key="3">
    <source>
        <dbReference type="Proteomes" id="UP000765509"/>
    </source>
</evidence>
<dbReference type="Proteomes" id="UP000765509">
    <property type="component" value="Unassembled WGS sequence"/>
</dbReference>
<comment type="caution">
    <text evidence="2">The sequence shown here is derived from an EMBL/GenBank/DDBJ whole genome shotgun (WGS) entry which is preliminary data.</text>
</comment>
<dbReference type="Pfam" id="PF07727">
    <property type="entry name" value="RVT_2"/>
    <property type="match status" value="2"/>
</dbReference>
<evidence type="ECO:0000313" key="2">
    <source>
        <dbReference type="EMBL" id="MBW0521828.1"/>
    </source>
</evidence>
<proteinExistence type="predicted"/>
<dbReference type="InterPro" id="IPR013103">
    <property type="entry name" value="RVT_2"/>
</dbReference>
<organism evidence="2 3">
    <name type="scientific">Austropuccinia psidii MF-1</name>
    <dbReference type="NCBI Taxonomy" id="1389203"/>
    <lineage>
        <taxon>Eukaryota</taxon>
        <taxon>Fungi</taxon>
        <taxon>Dikarya</taxon>
        <taxon>Basidiomycota</taxon>
        <taxon>Pucciniomycotina</taxon>
        <taxon>Pucciniomycetes</taxon>
        <taxon>Pucciniales</taxon>
        <taxon>Sphaerophragmiaceae</taxon>
        <taxon>Austropuccinia</taxon>
    </lineage>
</organism>
<dbReference type="PANTHER" id="PTHR11439">
    <property type="entry name" value="GAG-POL-RELATED RETROTRANSPOSON"/>
    <property type="match status" value="1"/>
</dbReference>
<sequence>MGLPSHNLPCHTCDLNKIHQLPFKDQFEHAVEELHQVNNDCTYLNQEEEGVDEVPSILPGDTAEELQSVICPRLRVIGPRHPTLISSTINQSNILPYSSRAGALLTSVEVAPRTFEMAINSASKEVWLEANAKELDSISTLKVWDIVELDPSFKLVRTTWVFKIKRDNLSNITEHKARLSAQGFTQTAGIDFEKTYSPTGRLNSLCTLIAFAARNDLCFIKSTSIVHVDDIAIFGKDVEPFKAEVSMEFNIKVIGVADLMLGVKVTHEDDLILLDQKHFCESLLDLYGMEDCRPVCTPLIPNQHLSSASEEELSSFNALGVSYQSAIGSINYLSTATRPELSYAVSSLSQSLERPGMNHWKAFLHVLRYLRGTQHLALTYYKGNNSGIVVYSDTNWGNCPDTQRLQPMVSLSTSEAEYKSLCDLTSELMWMSQWCKEASLCSGDTAILIHEDNQGCIDAASGNSGINGKRMKHVDIQLHFVREAIGSSKTRLVYTPTGEMLADFLMKSVLRVTLGKALSSLKVLRLKARGDVRNNEISI</sequence>
<evidence type="ECO:0000259" key="1">
    <source>
        <dbReference type="Pfam" id="PF07727"/>
    </source>
</evidence>
<name>A0A9Q3HYN0_9BASI</name>
<gene>
    <name evidence="2" type="ORF">O181_061543</name>
</gene>
<accession>A0A9Q3HYN0</accession>
<reference evidence="2" key="1">
    <citation type="submission" date="2021-03" db="EMBL/GenBank/DDBJ databases">
        <title>Draft genome sequence of rust myrtle Austropuccinia psidii MF-1, a brazilian biotype.</title>
        <authorList>
            <person name="Quecine M.C."/>
            <person name="Pachon D.M.R."/>
            <person name="Bonatelli M.L."/>
            <person name="Correr F.H."/>
            <person name="Franceschini L.M."/>
            <person name="Leite T.F."/>
            <person name="Margarido G.R.A."/>
            <person name="Almeida C.A."/>
            <person name="Ferrarezi J.A."/>
            <person name="Labate C.A."/>
        </authorList>
    </citation>
    <scope>NUCLEOTIDE SEQUENCE</scope>
    <source>
        <strain evidence="2">MF-1</strain>
    </source>
</reference>
<dbReference type="AlphaFoldDB" id="A0A9Q3HYN0"/>
<dbReference type="SUPFAM" id="SSF56672">
    <property type="entry name" value="DNA/RNA polymerases"/>
    <property type="match status" value="1"/>
</dbReference>
<feature type="domain" description="Reverse transcriptase Ty1/copia-type" evidence="1">
    <location>
        <begin position="142"/>
        <end position="216"/>
    </location>
</feature>
<dbReference type="InterPro" id="IPR043502">
    <property type="entry name" value="DNA/RNA_pol_sf"/>
</dbReference>
<feature type="domain" description="Reverse transcriptase Ty1/copia-type" evidence="1">
    <location>
        <begin position="226"/>
        <end position="300"/>
    </location>
</feature>
<dbReference type="EMBL" id="AVOT02029115">
    <property type="protein sequence ID" value="MBW0521828.1"/>
    <property type="molecule type" value="Genomic_DNA"/>
</dbReference>
<protein>
    <recommendedName>
        <fullName evidence="1">Reverse transcriptase Ty1/copia-type domain-containing protein</fullName>
    </recommendedName>
</protein>
<dbReference type="PANTHER" id="PTHR11439:SF467">
    <property type="entry name" value="INTEGRASE CATALYTIC DOMAIN-CONTAINING PROTEIN"/>
    <property type="match status" value="1"/>
</dbReference>